<protein>
    <submittedName>
        <fullName evidence="1">Uncharacterized protein</fullName>
    </submittedName>
</protein>
<accession>A0A0A9BVF2</accession>
<dbReference type="AlphaFoldDB" id="A0A0A9BVF2"/>
<reference evidence="1" key="2">
    <citation type="journal article" date="2015" name="Data Brief">
        <title>Shoot transcriptome of the giant reed, Arundo donax.</title>
        <authorList>
            <person name="Barrero R.A."/>
            <person name="Guerrero F.D."/>
            <person name="Moolhuijzen P."/>
            <person name="Goolsby J.A."/>
            <person name="Tidwell J."/>
            <person name="Bellgard S.E."/>
            <person name="Bellgard M.I."/>
        </authorList>
    </citation>
    <scope>NUCLEOTIDE SEQUENCE</scope>
    <source>
        <tissue evidence="1">Shoot tissue taken approximately 20 cm above the soil surface</tissue>
    </source>
</reference>
<proteinExistence type="predicted"/>
<name>A0A0A9BVF2_ARUDO</name>
<dbReference type="EMBL" id="GBRH01232785">
    <property type="protein sequence ID" value="JAD65110.1"/>
    <property type="molecule type" value="Transcribed_RNA"/>
</dbReference>
<evidence type="ECO:0000313" key="1">
    <source>
        <dbReference type="EMBL" id="JAD65110.1"/>
    </source>
</evidence>
<organism evidence="1">
    <name type="scientific">Arundo donax</name>
    <name type="common">Giant reed</name>
    <name type="synonym">Donax arundinaceus</name>
    <dbReference type="NCBI Taxonomy" id="35708"/>
    <lineage>
        <taxon>Eukaryota</taxon>
        <taxon>Viridiplantae</taxon>
        <taxon>Streptophyta</taxon>
        <taxon>Embryophyta</taxon>
        <taxon>Tracheophyta</taxon>
        <taxon>Spermatophyta</taxon>
        <taxon>Magnoliopsida</taxon>
        <taxon>Liliopsida</taxon>
        <taxon>Poales</taxon>
        <taxon>Poaceae</taxon>
        <taxon>PACMAD clade</taxon>
        <taxon>Arundinoideae</taxon>
        <taxon>Arundineae</taxon>
        <taxon>Arundo</taxon>
    </lineage>
</organism>
<sequence>MRRTATNPHSLKSEMGTNCVACVRHQFALDLNDENEKNDRCTLGDLTC</sequence>
<reference evidence="1" key="1">
    <citation type="submission" date="2014-09" db="EMBL/GenBank/DDBJ databases">
        <authorList>
            <person name="Magalhaes I.L.F."/>
            <person name="Oliveira U."/>
            <person name="Santos F.R."/>
            <person name="Vidigal T.H.D.A."/>
            <person name="Brescovit A.D."/>
            <person name="Santos A.J."/>
        </authorList>
    </citation>
    <scope>NUCLEOTIDE SEQUENCE</scope>
    <source>
        <tissue evidence="1">Shoot tissue taken approximately 20 cm above the soil surface</tissue>
    </source>
</reference>